<evidence type="ECO:0000313" key="2">
    <source>
        <dbReference type="Proteomes" id="UP000187323"/>
    </source>
</evidence>
<dbReference type="Proteomes" id="UP000187323">
    <property type="component" value="Unassembled WGS sequence"/>
</dbReference>
<dbReference type="EMBL" id="MPTO01000066">
    <property type="protein sequence ID" value="OME08875.1"/>
    <property type="molecule type" value="Genomic_DNA"/>
</dbReference>
<accession>A0AB36J630</accession>
<name>A0AB36J630_9BACL</name>
<organism evidence="1 2">
    <name type="scientific">Paenibacillus odorifer</name>
    <dbReference type="NCBI Taxonomy" id="189426"/>
    <lineage>
        <taxon>Bacteria</taxon>
        <taxon>Bacillati</taxon>
        <taxon>Bacillota</taxon>
        <taxon>Bacilli</taxon>
        <taxon>Bacillales</taxon>
        <taxon>Paenibacillaceae</taxon>
        <taxon>Paenibacillus</taxon>
    </lineage>
</organism>
<sequence length="99" mass="11622">MLEDTPRKLLLIINHYSRHFGCLPSLPELERLSGRMPVDIRNGLEELAKENYIEWNPHTPPERACIISGWERDNPSHRDPDEVQKVKNIPSSADYWLLY</sequence>
<evidence type="ECO:0000313" key="1">
    <source>
        <dbReference type="EMBL" id="OME08875.1"/>
    </source>
</evidence>
<comment type="caution">
    <text evidence="1">The sequence shown here is derived from an EMBL/GenBank/DDBJ whole genome shotgun (WGS) entry which is preliminary data.</text>
</comment>
<dbReference type="RefSeq" id="WP_076139110.1">
    <property type="nucleotide sequence ID" value="NZ_MKQM01000110.1"/>
</dbReference>
<dbReference type="AlphaFoldDB" id="A0AB36J630"/>
<evidence type="ECO:0008006" key="3">
    <source>
        <dbReference type="Google" id="ProtNLM"/>
    </source>
</evidence>
<protein>
    <recommendedName>
        <fullName evidence="3">LexA repressor DNA-binding domain-containing protein</fullName>
    </recommendedName>
</protein>
<reference evidence="1 2" key="1">
    <citation type="submission" date="2016-10" db="EMBL/GenBank/DDBJ databases">
        <title>Paenibacillus species isolates.</title>
        <authorList>
            <person name="Beno S.M."/>
        </authorList>
    </citation>
    <scope>NUCLEOTIDE SEQUENCE [LARGE SCALE GENOMIC DNA]</scope>
    <source>
        <strain evidence="1 2">FSL H7-0918</strain>
    </source>
</reference>
<gene>
    <name evidence="1" type="ORF">BSK47_32185</name>
</gene>
<proteinExistence type="predicted"/>